<dbReference type="InterPro" id="IPR036390">
    <property type="entry name" value="WH_DNA-bd_sf"/>
</dbReference>
<dbReference type="Gene3D" id="1.10.10.10">
    <property type="entry name" value="Winged helix-like DNA-binding domain superfamily/Winged helix DNA-binding domain"/>
    <property type="match status" value="1"/>
</dbReference>
<dbReference type="PANTHER" id="PTHR33204:SF37">
    <property type="entry name" value="HTH-TYPE TRANSCRIPTIONAL REGULATOR YODB"/>
    <property type="match status" value="1"/>
</dbReference>
<organism evidence="5 6">
    <name type="scientific">Halalkalibacter oceani</name>
    <dbReference type="NCBI Taxonomy" id="1653776"/>
    <lineage>
        <taxon>Bacteria</taxon>
        <taxon>Bacillati</taxon>
        <taxon>Bacillota</taxon>
        <taxon>Bacilli</taxon>
        <taxon>Bacillales</taxon>
        <taxon>Bacillaceae</taxon>
        <taxon>Halalkalibacter</taxon>
    </lineage>
</organism>
<dbReference type="Pfam" id="PF01638">
    <property type="entry name" value="HxlR"/>
    <property type="match status" value="1"/>
</dbReference>
<comment type="caution">
    <text evidence="5">The sequence shown here is derived from an EMBL/GenBank/DDBJ whole genome shotgun (WGS) entry which is preliminary data.</text>
</comment>
<sequence>MEKTKRSRRSDCPISYSLDLLGDSWSLLIIRDIVFADKKTFGEFLASDEGIARNILTNRLTTLTQKGILTKQPHPSDKRKDLYQLTEAGLDLIPILLDLSLWGAKHEPATSESQAWLANVQADKDTLVGLIRETLKEGGSVFTGPDSVMNKLERLGKMK</sequence>
<keyword evidence="1" id="KW-0805">Transcription regulation</keyword>
<dbReference type="PROSITE" id="PS51118">
    <property type="entry name" value="HTH_HXLR"/>
    <property type="match status" value="1"/>
</dbReference>
<evidence type="ECO:0000313" key="6">
    <source>
        <dbReference type="Proteomes" id="UP001139179"/>
    </source>
</evidence>
<accession>A0A9X2IP65</accession>
<keyword evidence="2" id="KW-0238">DNA-binding</keyword>
<dbReference type="PANTHER" id="PTHR33204">
    <property type="entry name" value="TRANSCRIPTIONAL REGULATOR, MARR FAMILY"/>
    <property type="match status" value="1"/>
</dbReference>
<protein>
    <submittedName>
        <fullName evidence="5">Helix-turn-helix transcriptional regulator</fullName>
    </submittedName>
</protein>
<dbReference type="GO" id="GO:0003677">
    <property type="term" value="F:DNA binding"/>
    <property type="evidence" value="ECO:0007669"/>
    <property type="project" value="UniProtKB-KW"/>
</dbReference>
<proteinExistence type="predicted"/>
<dbReference type="EMBL" id="JAMBOL010000005">
    <property type="protein sequence ID" value="MCM3714127.1"/>
    <property type="molecule type" value="Genomic_DNA"/>
</dbReference>
<gene>
    <name evidence="5" type="ORF">M3202_08510</name>
</gene>
<evidence type="ECO:0000256" key="1">
    <source>
        <dbReference type="ARBA" id="ARBA00023015"/>
    </source>
</evidence>
<feature type="domain" description="HTH hxlR-type" evidence="4">
    <location>
        <begin position="12"/>
        <end position="111"/>
    </location>
</feature>
<dbReference type="InterPro" id="IPR036388">
    <property type="entry name" value="WH-like_DNA-bd_sf"/>
</dbReference>
<evidence type="ECO:0000256" key="2">
    <source>
        <dbReference type="ARBA" id="ARBA00023125"/>
    </source>
</evidence>
<evidence type="ECO:0000256" key="3">
    <source>
        <dbReference type="ARBA" id="ARBA00023163"/>
    </source>
</evidence>
<dbReference type="InterPro" id="IPR002577">
    <property type="entry name" value="HTH_HxlR"/>
</dbReference>
<evidence type="ECO:0000313" key="5">
    <source>
        <dbReference type="EMBL" id="MCM3714127.1"/>
    </source>
</evidence>
<evidence type="ECO:0000259" key="4">
    <source>
        <dbReference type="PROSITE" id="PS51118"/>
    </source>
</evidence>
<keyword evidence="3" id="KW-0804">Transcription</keyword>
<dbReference type="AlphaFoldDB" id="A0A9X2IP65"/>
<reference evidence="5" key="1">
    <citation type="submission" date="2022-05" db="EMBL/GenBank/DDBJ databases">
        <title>Comparative Genomics of Spacecraft Associated Microbes.</title>
        <authorList>
            <person name="Tran M.T."/>
            <person name="Wright A."/>
            <person name="Seuylemezian A."/>
            <person name="Eisen J."/>
            <person name="Coil D."/>
        </authorList>
    </citation>
    <scope>NUCLEOTIDE SEQUENCE</scope>
    <source>
        <strain evidence="5">214.1.1</strain>
    </source>
</reference>
<name>A0A9X2IP65_9BACI</name>
<dbReference type="RefSeq" id="WP_251222914.1">
    <property type="nucleotide sequence ID" value="NZ_JAMBOL010000005.1"/>
</dbReference>
<dbReference type="SUPFAM" id="SSF46785">
    <property type="entry name" value="Winged helix' DNA-binding domain"/>
    <property type="match status" value="1"/>
</dbReference>
<keyword evidence="6" id="KW-1185">Reference proteome</keyword>
<dbReference type="Proteomes" id="UP001139179">
    <property type="component" value="Unassembled WGS sequence"/>
</dbReference>